<dbReference type="InterPro" id="IPR002575">
    <property type="entry name" value="Aminoglycoside_PTrfase"/>
</dbReference>
<comment type="caution">
    <text evidence="2">The sequence shown here is derived from an EMBL/GenBank/DDBJ whole genome shotgun (WGS) entry which is preliminary data.</text>
</comment>
<reference evidence="2 3" key="1">
    <citation type="journal article" date="2019" name="Int. J. Syst. Evol. Microbiol.">
        <title>The Global Catalogue of Microorganisms (GCM) 10K type strain sequencing project: providing services to taxonomists for standard genome sequencing and annotation.</title>
        <authorList>
            <consortium name="The Broad Institute Genomics Platform"/>
            <consortium name="The Broad Institute Genome Sequencing Center for Infectious Disease"/>
            <person name="Wu L."/>
            <person name="Ma J."/>
        </authorList>
    </citation>
    <scope>NUCLEOTIDE SEQUENCE [LARGE SCALE GENOMIC DNA]</scope>
    <source>
        <strain evidence="2 3">JCM 14969</strain>
    </source>
</reference>
<name>A0ABN2CFT3_9ACTN</name>
<sequence>MAEHSDPLELLTGPSAGEVLAAAVSATGAELLSWQPVQVDHQTDRTTVAYRTQLSTGSAVLCATVGGSLPAGVTVVGDEELQVGVWLAGNDPLLPGMRAAMDPVAVSSLFESLGLGSGAVRLELRSYRPLRRAVVEATGLAGRLFLKVVPPGKVEALHKRHRLLAGGGVPAPRSLGWTDDGLLVLETLPGRTLRGVLRSSGELPDPSALIEMLDRLPVELVDAPRRSSWLERTEYYARSVGDVVPELAARSAELATTIVAESHVGPVVPVHSDFYEAQILVDGRGVVTGLLDVDTAGPGDRIDDLACLVGHLSVLAEVLPRHAAAIDEYGARCLATFDRHVDPRQLRLRIASVVLSLATGPHRVQEPGWRQATCDRLNLAERWVNRSDSLHDERNHHVSNA</sequence>
<dbReference type="Pfam" id="PF01636">
    <property type="entry name" value="APH"/>
    <property type="match status" value="1"/>
</dbReference>
<feature type="domain" description="Aminoglycoside phosphotransferase" evidence="1">
    <location>
        <begin position="135"/>
        <end position="313"/>
    </location>
</feature>
<dbReference type="EMBL" id="BAAAOS010000007">
    <property type="protein sequence ID" value="GAA1556937.1"/>
    <property type="molecule type" value="Genomic_DNA"/>
</dbReference>
<evidence type="ECO:0000313" key="2">
    <source>
        <dbReference type="EMBL" id="GAA1556937.1"/>
    </source>
</evidence>
<dbReference type="Gene3D" id="3.90.1200.10">
    <property type="match status" value="1"/>
</dbReference>
<protein>
    <recommendedName>
        <fullName evidence="1">Aminoglycoside phosphotransferase domain-containing protein</fullName>
    </recommendedName>
</protein>
<proteinExistence type="predicted"/>
<organism evidence="2 3">
    <name type="scientific">Kribbella sancticallisti</name>
    <dbReference type="NCBI Taxonomy" id="460087"/>
    <lineage>
        <taxon>Bacteria</taxon>
        <taxon>Bacillati</taxon>
        <taxon>Actinomycetota</taxon>
        <taxon>Actinomycetes</taxon>
        <taxon>Propionibacteriales</taxon>
        <taxon>Kribbellaceae</taxon>
        <taxon>Kribbella</taxon>
    </lineage>
</organism>
<dbReference type="SUPFAM" id="SSF56112">
    <property type="entry name" value="Protein kinase-like (PK-like)"/>
    <property type="match status" value="1"/>
</dbReference>
<dbReference type="Proteomes" id="UP001500393">
    <property type="component" value="Unassembled WGS sequence"/>
</dbReference>
<dbReference type="InterPro" id="IPR011009">
    <property type="entry name" value="Kinase-like_dom_sf"/>
</dbReference>
<evidence type="ECO:0000259" key="1">
    <source>
        <dbReference type="Pfam" id="PF01636"/>
    </source>
</evidence>
<dbReference type="RefSeq" id="WP_344209813.1">
    <property type="nucleotide sequence ID" value="NZ_BAAAOS010000007.1"/>
</dbReference>
<gene>
    <name evidence="2" type="ORF">GCM10009789_07870</name>
</gene>
<keyword evidence="3" id="KW-1185">Reference proteome</keyword>
<evidence type="ECO:0000313" key="3">
    <source>
        <dbReference type="Proteomes" id="UP001500393"/>
    </source>
</evidence>
<accession>A0ABN2CFT3</accession>